<name>A0ABU7RZQ1_9ACTN</name>
<sequence length="485" mass="48362">MTRGVPATPSRTPRPPRTGRRLFTAGLAGVLCTVLLAPSTARATSTPTQVTSAVTSGVAYLKTLQRADGGFAGAGLSNEWAFSAFAAAGVAVVDLTPGGDTSRDARTVYRGLLADPAWPGAAPVATDYQRAVLNTYAAGIDPARVSAGRNLIADVASYWQPTEPGYWGPSGLFNGTIFGLLALAGAKTSTGARRVPQRLLDASISVVRANQHTDGGWNFGKAEGNPSQLAATSDIDMTGAALAALCSGGVPNTDAAVQAGKNFLKRKLVNASGAFTALFGPNANSNGWAVSGLNACGFPSQGTEFTTTAGKTPVDFLRTLQVLPGGGFRYQPSSTGATAYPSIDAVRALAGGGFTAAPPTPVTAGTPRWVASTGFTPGQASTVAVVVDAGTSTGLRVCAVRVTPTGATTTLGAVLDAAAGGAAAPAGCVTGHAPASGGGTVTSINGVGNTGGTSWRFGVDGGAEAPANRDSVVNLGDTVSLRYGS</sequence>
<keyword evidence="1" id="KW-0732">Signal</keyword>
<organism evidence="2 3">
    <name type="scientific">Plantactinospora sonchi</name>
    <dbReference type="NCBI Taxonomy" id="1544735"/>
    <lineage>
        <taxon>Bacteria</taxon>
        <taxon>Bacillati</taxon>
        <taxon>Actinomycetota</taxon>
        <taxon>Actinomycetes</taxon>
        <taxon>Micromonosporales</taxon>
        <taxon>Micromonosporaceae</taxon>
        <taxon>Plantactinospora</taxon>
    </lineage>
</organism>
<gene>
    <name evidence="2" type="ORF">V1633_25265</name>
</gene>
<evidence type="ECO:0000256" key="1">
    <source>
        <dbReference type="SAM" id="SignalP"/>
    </source>
</evidence>
<dbReference type="RefSeq" id="WP_331216889.1">
    <property type="nucleotide sequence ID" value="NZ_JAZGQK010000023.1"/>
</dbReference>
<accession>A0ABU7RZQ1</accession>
<dbReference type="CDD" id="cd00688">
    <property type="entry name" value="ISOPREN_C2_like"/>
    <property type="match status" value="1"/>
</dbReference>
<keyword evidence="3" id="KW-1185">Reference proteome</keyword>
<dbReference type="Proteomes" id="UP001332243">
    <property type="component" value="Unassembled WGS sequence"/>
</dbReference>
<dbReference type="Gene3D" id="1.50.10.20">
    <property type="match status" value="1"/>
</dbReference>
<dbReference type="InterPro" id="IPR008930">
    <property type="entry name" value="Terpenoid_cyclase/PrenylTrfase"/>
</dbReference>
<dbReference type="EMBL" id="JAZGQK010000023">
    <property type="protein sequence ID" value="MEE6261801.1"/>
    <property type="molecule type" value="Genomic_DNA"/>
</dbReference>
<evidence type="ECO:0000313" key="2">
    <source>
        <dbReference type="EMBL" id="MEE6261801.1"/>
    </source>
</evidence>
<feature type="chain" id="PRO_5047416977" evidence="1">
    <location>
        <begin position="44"/>
        <end position="485"/>
    </location>
</feature>
<proteinExistence type="predicted"/>
<dbReference type="SUPFAM" id="SSF48239">
    <property type="entry name" value="Terpenoid cyclases/Protein prenyltransferases"/>
    <property type="match status" value="2"/>
</dbReference>
<protein>
    <submittedName>
        <fullName evidence="2">Prenyltransferase/squalene oxidase repeat-containing protein</fullName>
    </submittedName>
</protein>
<reference evidence="2 3" key="1">
    <citation type="submission" date="2024-01" db="EMBL/GenBank/DDBJ databases">
        <title>Genome insights into Plantactinospora sonchi sp. nov.</title>
        <authorList>
            <person name="Wang L."/>
        </authorList>
    </citation>
    <scope>NUCLEOTIDE SEQUENCE [LARGE SCALE GENOMIC DNA]</scope>
    <source>
        <strain evidence="2 3">NEAU-QY2</strain>
    </source>
</reference>
<feature type="signal peptide" evidence="1">
    <location>
        <begin position="1"/>
        <end position="43"/>
    </location>
</feature>
<evidence type="ECO:0000313" key="3">
    <source>
        <dbReference type="Proteomes" id="UP001332243"/>
    </source>
</evidence>
<comment type="caution">
    <text evidence="2">The sequence shown here is derived from an EMBL/GenBank/DDBJ whole genome shotgun (WGS) entry which is preliminary data.</text>
</comment>